<comment type="caution">
    <text evidence="1">The sequence shown here is derived from an EMBL/GenBank/DDBJ whole genome shotgun (WGS) entry which is preliminary data.</text>
</comment>
<dbReference type="EMBL" id="CM046118">
    <property type="protein sequence ID" value="KAI8438932.1"/>
    <property type="molecule type" value="Genomic_DNA"/>
</dbReference>
<proteinExistence type="predicted"/>
<accession>A0ACC0KRW9</accession>
<evidence type="ECO:0000313" key="1">
    <source>
        <dbReference type="EMBL" id="KAI8438932.1"/>
    </source>
</evidence>
<organism evidence="1 2">
    <name type="scientific">Choristoneura fumiferana</name>
    <name type="common">Spruce budworm moth</name>
    <name type="synonym">Archips fumiferana</name>
    <dbReference type="NCBI Taxonomy" id="7141"/>
    <lineage>
        <taxon>Eukaryota</taxon>
        <taxon>Metazoa</taxon>
        <taxon>Ecdysozoa</taxon>
        <taxon>Arthropoda</taxon>
        <taxon>Hexapoda</taxon>
        <taxon>Insecta</taxon>
        <taxon>Pterygota</taxon>
        <taxon>Neoptera</taxon>
        <taxon>Endopterygota</taxon>
        <taxon>Lepidoptera</taxon>
        <taxon>Glossata</taxon>
        <taxon>Ditrysia</taxon>
        <taxon>Tortricoidea</taxon>
        <taxon>Tortricidae</taxon>
        <taxon>Tortricinae</taxon>
        <taxon>Choristoneura</taxon>
    </lineage>
</organism>
<protein>
    <submittedName>
        <fullName evidence="1">Uncharacterized protein</fullName>
    </submittedName>
</protein>
<sequence>MSRDLIPLDNNIQTGCNDDAEDPRHYLVSNLINSFEEKGTSLMETAERGEVNEAFLLVNEEHIPRNTSSHISGGKSALYEQHPCPVSPSTATLTSTVRAARRSSRGLCRARYANNAEAQSISEPPSSVASRRHASDEPPSADSVIIWN</sequence>
<name>A0ACC0KRW9_CHOFU</name>
<evidence type="ECO:0000313" key="2">
    <source>
        <dbReference type="Proteomes" id="UP001064048"/>
    </source>
</evidence>
<reference evidence="1 2" key="1">
    <citation type="journal article" date="2022" name="Genome Biol. Evol.">
        <title>The Spruce Budworm Genome: Reconstructing the Evolutionary History of Antifreeze Proteins.</title>
        <authorList>
            <person name="Beliveau C."/>
            <person name="Gagne P."/>
            <person name="Picq S."/>
            <person name="Vernygora O."/>
            <person name="Keeling C.I."/>
            <person name="Pinkney K."/>
            <person name="Doucet D."/>
            <person name="Wen F."/>
            <person name="Johnston J.S."/>
            <person name="Maaroufi H."/>
            <person name="Boyle B."/>
            <person name="Laroche J."/>
            <person name="Dewar K."/>
            <person name="Juretic N."/>
            <person name="Blackburn G."/>
            <person name="Nisole A."/>
            <person name="Brunet B."/>
            <person name="Brandao M."/>
            <person name="Lumley L."/>
            <person name="Duan J."/>
            <person name="Quan G."/>
            <person name="Lucarotti C.J."/>
            <person name="Roe A.D."/>
            <person name="Sperling F.A.H."/>
            <person name="Levesque R.C."/>
            <person name="Cusson M."/>
        </authorList>
    </citation>
    <scope>NUCLEOTIDE SEQUENCE [LARGE SCALE GENOMIC DNA]</scope>
    <source>
        <strain evidence="1">Glfc:IPQL:Cfum</strain>
    </source>
</reference>
<dbReference type="Proteomes" id="UP001064048">
    <property type="component" value="Chromosome 18"/>
</dbReference>
<gene>
    <name evidence="1" type="ORF">MSG28_011248</name>
</gene>
<keyword evidence="2" id="KW-1185">Reference proteome</keyword>